<protein>
    <submittedName>
        <fullName evidence="1">Uncharacterized protein</fullName>
    </submittedName>
</protein>
<evidence type="ECO:0000313" key="1">
    <source>
        <dbReference type="EMBL" id="VDP01994.1"/>
    </source>
</evidence>
<accession>A0A183NPK5</accession>
<evidence type="ECO:0000313" key="2">
    <source>
        <dbReference type="Proteomes" id="UP000269396"/>
    </source>
</evidence>
<reference evidence="1 2" key="1">
    <citation type="submission" date="2018-11" db="EMBL/GenBank/DDBJ databases">
        <authorList>
            <consortium name="Pathogen Informatics"/>
        </authorList>
    </citation>
    <scope>NUCLEOTIDE SEQUENCE [LARGE SCALE GENOMIC DNA]</scope>
    <source>
        <strain>Denwood</strain>
        <strain evidence="2">Zambia</strain>
    </source>
</reference>
<dbReference type="AlphaFoldDB" id="A0A183NPK5"/>
<gene>
    <name evidence="1" type="ORF">SMTD_LOCUS4041</name>
</gene>
<keyword evidence="2" id="KW-1185">Reference proteome</keyword>
<dbReference type="Proteomes" id="UP000269396">
    <property type="component" value="Unassembled WGS sequence"/>
</dbReference>
<dbReference type="EMBL" id="UZAL01009426">
    <property type="protein sequence ID" value="VDP01994.1"/>
    <property type="molecule type" value="Genomic_DNA"/>
</dbReference>
<name>A0A183NPK5_9TREM</name>
<proteinExistence type="predicted"/>
<organism evidence="1 2">
    <name type="scientific">Schistosoma mattheei</name>
    <dbReference type="NCBI Taxonomy" id="31246"/>
    <lineage>
        <taxon>Eukaryota</taxon>
        <taxon>Metazoa</taxon>
        <taxon>Spiralia</taxon>
        <taxon>Lophotrochozoa</taxon>
        <taxon>Platyhelminthes</taxon>
        <taxon>Trematoda</taxon>
        <taxon>Digenea</taxon>
        <taxon>Strigeidida</taxon>
        <taxon>Schistosomatoidea</taxon>
        <taxon>Schistosomatidae</taxon>
        <taxon>Schistosoma</taxon>
    </lineage>
</organism>
<sequence length="122" mass="13608">MVQESAINEKLLMWSKNKILAFAMGPSDISFSVRALTSSLNSWRLRFAISSDEIDFLPRTPDDFVCVFILLVEVLEFLVEAATRCNFEPFSDSAVLVDKHEGNSTPVLDKGMEVVGFGNEKS</sequence>